<proteinExistence type="predicted"/>
<dbReference type="Gene3D" id="3.30.56.110">
    <property type="entry name" value="Protein of unknown function DUF2237"/>
    <property type="match status" value="1"/>
</dbReference>
<name>A0A4Q0T6J6_9BACT</name>
<accession>A0A4Q0T6J6</accession>
<evidence type="ECO:0008006" key="3">
    <source>
        <dbReference type="Google" id="ProtNLM"/>
    </source>
</evidence>
<keyword evidence="2" id="KW-1185">Reference proteome</keyword>
<protein>
    <recommendedName>
        <fullName evidence="3">DUF2237 domain-containing protein</fullName>
    </recommendedName>
</protein>
<dbReference type="Pfam" id="PF09996">
    <property type="entry name" value="DUF2237"/>
    <property type="match status" value="1"/>
</dbReference>
<evidence type="ECO:0000313" key="2">
    <source>
        <dbReference type="Proteomes" id="UP000289437"/>
    </source>
</evidence>
<reference evidence="1 2" key="1">
    <citation type="submission" date="2018-11" db="EMBL/GenBank/DDBJ databases">
        <authorList>
            <person name="Mardanov A.V."/>
            <person name="Ravin N.V."/>
            <person name="Dedysh S.N."/>
        </authorList>
    </citation>
    <scope>NUCLEOTIDE SEQUENCE [LARGE SCALE GENOMIC DNA]</scope>
    <source>
        <strain evidence="1 2">AF10</strain>
    </source>
</reference>
<dbReference type="EMBL" id="RDSM01000001">
    <property type="protein sequence ID" value="RXH57639.1"/>
    <property type="molecule type" value="Genomic_DNA"/>
</dbReference>
<dbReference type="PANTHER" id="PTHR37466:SF1">
    <property type="entry name" value="SLR1628 PROTEIN"/>
    <property type="match status" value="1"/>
</dbReference>
<dbReference type="InterPro" id="IPR018714">
    <property type="entry name" value="DUF2237"/>
</dbReference>
<dbReference type="Proteomes" id="UP000289437">
    <property type="component" value="Unassembled WGS sequence"/>
</dbReference>
<dbReference type="PANTHER" id="PTHR37466">
    <property type="entry name" value="SLR1628 PROTEIN"/>
    <property type="match status" value="1"/>
</dbReference>
<organism evidence="1 2">
    <name type="scientific">Granulicella sibirica</name>
    <dbReference type="NCBI Taxonomy" id="2479048"/>
    <lineage>
        <taxon>Bacteria</taxon>
        <taxon>Pseudomonadati</taxon>
        <taxon>Acidobacteriota</taxon>
        <taxon>Terriglobia</taxon>
        <taxon>Terriglobales</taxon>
        <taxon>Acidobacteriaceae</taxon>
        <taxon>Granulicella</taxon>
    </lineage>
</organism>
<dbReference type="RefSeq" id="WP_128911782.1">
    <property type="nucleotide sequence ID" value="NZ_RDSM01000001.1"/>
</dbReference>
<gene>
    <name evidence="1" type="ORF">GRAN_0949</name>
</gene>
<evidence type="ECO:0000313" key="1">
    <source>
        <dbReference type="EMBL" id="RXH57639.1"/>
    </source>
</evidence>
<reference evidence="2" key="2">
    <citation type="submission" date="2019-02" db="EMBL/GenBank/DDBJ databases">
        <title>Granulicella sibirica sp. nov., a psychrotolerant acidobacterium isolated from an organic soil layer in forested tundra, West Siberia.</title>
        <authorList>
            <person name="Oshkin I.Y."/>
            <person name="Kulichevskaya I.S."/>
            <person name="Rijpstra W.I.C."/>
            <person name="Sinninghe Damste J.S."/>
            <person name="Rakitin A.L."/>
            <person name="Ravin N.V."/>
            <person name="Dedysh S.N."/>
        </authorList>
    </citation>
    <scope>NUCLEOTIDE SEQUENCE [LARGE SCALE GENOMIC DNA]</scope>
    <source>
        <strain evidence="2">AF10</strain>
    </source>
</reference>
<dbReference type="AlphaFoldDB" id="A0A4Q0T6J6"/>
<dbReference type="OrthoDB" id="9792525at2"/>
<comment type="caution">
    <text evidence="1">The sequence shown here is derived from an EMBL/GenBank/DDBJ whole genome shotgun (WGS) entry which is preliminary data.</text>
</comment>
<sequence length="134" mass="14495">MPSEIPNPVPRGKNVLGQPLQVCGCDPMTGFYRTGCCETGEDDLGVHTVCCIVDEAFLQASKALGNDLSTPHPQFGFPGLRPGDRWCVCAARWLQVQQAGAACPVVLEATHENTLKIVPFELLIQHAVIPDQLQ</sequence>